<name>A0AAD8KU41_TARER</name>
<evidence type="ECO:0000313" key="1">
    <source>
        <dbReference type="EMBL" id="KAK1429142.1"/>
    </source>
</evidence>
<comment type="caution">
    <text evidence="1">The sequence shown here is derived from an EMBL/GenBank/DDBJ whole genome shotgun (WGS) entry which is preliminary data.</text>
</comment>
<evidence type="ECO:0000313" key="2">
    <source>
        <dbReference type="Proteomes" id="UP001229421"/>
    </source>
</evidence>
<organism evidence="1 2">
    <name type="scientific">Tagetes erecta</name>
    <name type="common">African marigold</name>
    <dbReference type="NCBI Taxonomy" id="13708"/>
    <lineage>
        <taxon>Eukaryota</taxon>
        <taxon>Viridiplantae</taxon>
        <taxon>Streptophyta</taxon>
        <taxon>Embryophyta</taxon>
        <taxon>Tracheophyta</taxon>
        <taxon>Spermatophyta</taxon>
        <taxon>Magnoliopsida</taxon>
        <taxon>eudicotyledons</taxon>
        <taxon>Gunneridae</taxon>
        <taxon>Pentapetalae</taxon>
        <taxon>asterids</taxon>
        <taxon>campanulids</taxon>
        <taxon>Asterales</taxon>
        <taxon>Asteraceae</taxon>
        <taxon>Asteroideae</taxon>
        <taxon>Heliantheae alliance</taxon>
        <taxon>Tageteae</taxon>
        <taxon>Tagetes</taxon>
    </lineage>
</organism>
<protein>
    <submittedName>
        <fullName evidence="1">Uncharacterized protein</fullName>
    </submittedName>
</protein>
<accession>A0AAD8KU41</accession>
<dbReference type="Proteomes" id="UP001229421">
    <property type="component" value="Unassembled WGS sequence"/>
</dbReference>
<proteinExistence type="predicted"/>
<dbReference type="AlphaFoldDB" id="A0AAD8KU41"/>
<reference evidence="1" key="1">
    <citation type="journal article" date="2023" name="bioRxiv">
        <title>Improved chromosome-level genome assembly for marigold (Tagetes erecta).</title>
        <authorList>
            <person name="Jiang F."/>
            <person name="Yuan L."/>
            <person name="Wang S."/>
            <person name="Wang H."/>
            <person name="Xu D."/>
            <person name="Wang A."/>
            <person name="Fan W."/>
        </authorList>
    </citation>
    <scope>NUCLEOTIDE SEQUENCE</scope>
    <source>
        <strain evidence="1">WSJ</strain>
        <tissue evidence="1">Leaf</tissue>
    </source>
</reference>
<keyword evidence="2" id="KW-1185">Reference proteome</keyword>
<dbReference type="EMBL" id="JAUHHV010000003">
    <property type="protein sequence ID" value="KAK1429142.1"/>
    <property type="molecule type" value="Genomic_DNA"/>
</dbReference>
<sequence>MHPSMAPPTCSFILVHRKIDVTYIHRHAIIYAPSQLKYFFSLIYSLSLSHSFSLSTIQLCVSSDYIVFSFHLLSDRSTTLIYSFFIERKSIYRTWNEHS</sequence>
<gene>
    <name evidence="1" type="ORF">QVD17_11345</name>
</gene>